<feature type="compositionally biased region" description="Low complexity" evidence="2">
    <location>
        <begin position="227"/>
        <end position="244"/>
    </location>
</feature>
<feature type="region of interest" description="Disordered" evidence="2">
    <location>
        <begin position="319"/>
        <end position="374"/>
    </location>
</feature>
<feature type="compositionally biased region" description="Polar residues" evidence="2">
    <location>
        <begin position="495"/>
        <end position="508"/>
    </location>
</feature>
<protein>
    <submittedName>
        <fullName evidence="3">Uncharacterized protein</fullName>
    </submittedName>
</protein>
<gene>
    <name evidence="3" type="ORF">N7496_001435</name>
</gene>
<feature type="compositionally biased region" description="Polar residues" evidence="2">
    <location>
        <begin position="790"/>
        <end position="816"/>
    </location>
</feature>
<proteinExistence type="predicted"/>
<accession>A0A9X0B719</accession>
<feature type="compositionally biased region" description="Acidic residues" evidence="2">
    <location>
        <begin position="84"/>
        <end position="93"/>
    </location>
</feature>
<feature type="compositionally biased region" description="Polar residues" evidence="2">
    <location>
        <begin position="1052"/>
        <end position="1073"/>
    </location>
</feature>
<organism evidence="3 4">
    <name type="scientific">Penicillium cataractarum</name>
    <dbReference type="NCBI Taxonomy" id="2100454"/>
    <lineage>
        <taxon>Eukaryota</taxon>
        <taxon>Fungi</taxon>
        <taxon>Dikarya</taxon>
        <taxon>Ascomycota</taxon>
        <taxon>Pezizomycotina</taxon>
        <taxon>Eurotiomycetes</taxon>
        <taxon>Eurotiomycetidae</taxon>
        <taxon>Eurotiales</taxon>
        <taxon>Aspergillaceae</taxon>
        <taxon>Penicillium</taxon>
    </lineage>
</organism>
<reference evidence="3" key="1">
    <citation type="submission" date="2022-11" db="EMBL/GenBank/DDBJ databases">
        <authorList>
            <person name="Petersen C."/>
        </authorList>
    </citation>
    <scope>NUCLEOTIDE SEQUENCE</scope>
    <source>
        <strain evidence="3">IBT 29864</strain>
    </source>
</reference>
<evidence type="ECO:0000256" key="2">
    <source>
        <dbReference type="SAM" id="MobiDB-lite"/>
    </source>
</evidence>
<dbReference type="GeneID" id="81433543"/>
<evidence type="ECO:0000256" key="1">
    <source>
        <dbReference type="SAM" id="Coils"/>
    </source>
</evidence>
<feature type="compositionally biased region" description="Polar residues" evidence="2">
    <location>
        <begin position="1118"/>
        <end position="1129"/>
    </location>
</feature>
<feature type="compositionally biased region" description="Basic residues" evidence="2">
    <location>
        <begin position="52"/>
        <end position="70"/>
    </location>
</feature>
<dbReference type="EMBL" id="JAPZBS010000001">
    <property type="protein sequence ID" value="KAJ5390367.1"/>
    <property type="molecule type" value="Genomic_DNA"/>
</dbReference>
<name>A0A9X0B719_9EURO</name>
<feature type="region of interest" description="Disordered" evidence="2">
    <location>
        <begin position="227"/>
        <end position="251"/>
    </location>
</feature>
<feature type="compositionally biased region" description="Basic and acidic residues" evidence="2">
    <location>
        <begin position="401"/>
        <end position="410"/>
    </location>
</feature>
<feature type="compositionally biased region" description="Low complexity" evidence="2">
    <location>
        <begin position="825"/>
        <end position="837"/>
    </location>
</feature>
<feature type="region of interest" description="Disordered" evidence="2">
    <location>
        <begin position="391"/>
        <end position="431"/>
    </location>
</feature>
<feature type="region of interest" description="Disordered" evidence="2">
    <location>
        <begin position="659"/>
        <end position="837"/>
    </location>
</feature>
<feature type="compositionally biased region" description="Low complexity" evidence="2">
    <location>
        <begin position="969"/>
        <end position="979"/>
    </location>
</feature>
<sequence length="1286" mass="140246">MPPRLRSKPYGPNSPNAAQALPDPAPRRRRATRSASAQPQEEQPAPPVREPKARKTRGKAASRGKKKTTRRTSSPPPPSPPEDPQPEELEGDETTSGVVAQALSAKVESPQVELGASQEHDEPHGVNVDVPPVDQMQGVQAQESRNLSEGPSADESVAEQNRPDLDQEQPAIPSVEIPVTVLPSIEPSDPELMTPAVGVRESPDSFFSLPVPPASFFPVRSSSVASAASLPSDSSSSTASTPATEDAGNHRHGWLMSKLRSIYRLCTSSNGAPAVPAPAITAPAVRWSLEIPMLNLDMGQSTSALDDFELISILRAVRSTGTASSRRHSRTGGSPSSSSEQSRVLRAQGATPIRRSRTPHANRSNSRRIESRGSLGRTLYRLPQLLSFGSQSELQDDVGEETNRVDERDSLNIPPETAAPEATPPSTPERWSRWIFNGVSRRWTVLRGRFAHDDDNRNEAAEPTVPTVPDSPAEAVSAANATTSPTARAVVTDPSIASSASPAKTNTPRSPPVDSGAHRKSPLNRPPPHFIPHSRIPPEPRPRRRSASFVDSRDLLGVGAPRSANDPYAYETQREFVKRRQIARAERDRQIREAKAREEAEARYAAAAAAAEEARRKQSLLSPTPAKTLTSVSRASQVTSNTATRGPIFFFERPSQTTPITASINPASRGRASEAAAVQTAAKSNAENQNPRKRSRGFGLDEDDLAVHEEDFTSEEWEALKAQVEKAEEDAAKAAQRSAPLPRSDQKKRTQQSARRQSSGTPRQTEAPNRTPGYVPNKRGTLALPELSPIDSSRLFTDPESPSNSQTPQASTQPASQKRLKSRRGTTTSKSRGSSKKGMIINGVFISERQLPNCDVEIQREWRRRFQVLARLPKLPTTAAERDAKRNKPSPYVAYLQSFRARQEELKRKAAKEAEARAEVAKKEAAKQKEREIAEINRRWEARRRASGYPPSRTPRRSNTSRMFENTFLRASSPAASPALPTPRRRLIKRKREPETSDPEALPSVARPLKRSRGFEAPDPFASSSSPSASPASLPPRSPYDAASYFAGLQPQRHSPQEGSFMTTIANSSNPQTAEDENLETGDETNDLQDPSPLSRARNMAEQFKPKTPSRLRESARIPNSNTSTPSALGFSSPSFLGVSINNTPLRSDPMSIDGSSFVVNPDATPAGTQACTTQSVSTDTHREDIVPLQPQASSTAVVANTTESAEHSLADDVAWLKETLPSGKFADLQFPPPRSLVEELNIHPEAVAIVEQNWEEKGPELVKYFGDLFEAFQADPENFPVEDYV</sequence>
<keyword evidence="1" id="KW-0175">Coiled coil</keyword>
<dbReference type="RefSeq" id="XP_056561095.1">
    <property type="nucleotide sequence ID" value="XM_056694366.1"/>
</dbReference>
<feature type="compositionally biased region" description="Polar residues" evidence="2">
    <location>
        <begin position="137"/>
        <end position="149"/>
    </location>
</feature>
<feature type="compositionally biased region" description="Basic and acidic residues" evidence="2">
    <location>
        <begin position="723"/>
        <end position="732"/>
    </location>
</feature>
<feature type="region of interest" description="Disordered" evidence="2">
    <location>
        <begin position="968"/>
        <end position="1129"/>
    </location>
</feature>
<comment type="caution">
    <text evidence="3">The sequence shown here is derived from an EMBL/GenBank/DDBJ whole genome shotgun (WGS) entry which is preliminary data.</text>
</comment>
<feature type="compositionally biased region" description="Pro residues" evidence="2">
    <location>
        <begin position="524"/>
        <end position="535"/>
    </location>
</feature>
<evidence type="ECO:0000313" key="3">
    <source>
        <dbReference type="EMBL" id="KAJ5390367.1"/>
    </source>
</evidence>
<feature type="compositionally biased region" description="Pro residues" evidence="2">
    <location>
        <begin position="74"/>
        <end position="83"/>
    </location>
</feature>
<keyword evidence="4" id="KW-1185">Reference proteome</keyword>
<feature type="compositionally biased region" description="Low complexity" evidence="2">
    <location>
        <begin position="331"/>
        <end position="342"/>
    </location>
</feature>
<feature type="region of interest" description="Disordered" evidence="2">
    <location>
        <begin position="1"/>
        <end position="174"/>
    </location>
</feature>
<feature type="region of interest" description="Disordered" evidence="2">
    <location>
        <begin position="454"/>
        <end position="567"/>
    </location>
</feature>
<feature type="compositionally biased region" description="Low complexity" evidence="2">
    <location>
        <begin position="33"/>
        <end position="43"/>
    </location>
</feature>
<evidence type="ECO:0000313" key="4">
    <source>
        <dbReference type="Proteomes" id="UP001147782"/>
    </source>
</evidence>
<reference evidence="3" key="2">
    <citation type="journal article" date="2023" name="IMA Fungus">
        <title>Comparative genomic study of the Penicillium genus elucidates a diverse pangenome and 15 lateral gene transfer events.</title>
        <authorList>
            <person name="Petersen C."/>
            <person name="Sorensen T."/>
            <person name="Nielsen M.R."/>
            <person name="Sondergaard T.E."/>
            <person name="Sorensen J.L."/>
            <person name="Fitzpatrick D.A."/>
            <person name="Frisvad J.C."/>
            <person name="Nielsen K.L."/>
        </authorList>
    </citation>
    <scope>NUCLEOTIDE SEQUENCE</scope>
    <source>
        <strain evidence="3">IBT 29864</strain>
    </source>
</reference>
<feature type="coiled-coil region" evidence="1">
    <location>
        <begin position="896"/>
        <end position="939"/>
    </location>
</feature>
<dbReference type="OrthoDB" id="5394108at2759"/>
<feature type="compositionally biased region" description="Acidic residues" evidence="2">
    <location>
        <begin position="1074"/>
        <end position="1087"/>
    </location>
</feature>
<dbReference type="Proteomes" id="UP001147782">
    <property type="component" value="Unassembled WGS sequence"/>
</dbReference>
<feature type="compositionally biased region" description="Low complexity" evidence="2">
    <location>
        <begin position="1017"/>
        <end position="1032"/>
    </location>
</feature>
<feature type="compositionally biased region" description="Polar residues" evidence="2">
    <location>
        <begin position="751"/>
        <end position="768"/>
    </location>
</feature>